<keyword evidence="7" id="KW-0808">Transferase</keyword>
<dbReference type="InterPro" id="IPR000682">
    <property type="entry name" value="PCMT"/>
</dbReference>
<protein>
    <recommendedName>
        <fullName evidence="4">Protein-L-isoaspartate O-methyltransferase</fullName>
        <ecNumber evidence="3">2.1.1.77</ecNumber>
    </recommendedName>
    <alternativeName>
        <fullName evidence="11">L-isoaspartyl protein carboxyl methyltransferase</fullName>
    </alternativeName>
    <alternativeName>
        <fullName evidence="9">Protein L-isoaspartyl methyltransferase</fullName>
    </alternativeName>
    <alternativeName>
        <fullName evidence="10">Protein-beta-aspartate methyltransferase</fullName>
    </alternativeName>
</protein>
<proteinExistence type="inferred from homology"/>
<evidence type="ECO:0000256" key="1">
    <source>
        <dbReference type="ARBA" id="ARBA00004496"/>
    </source>
</evidence>
<keyword evidence="8" id="KW-0949">S-adenosyl-L-methionine</keyword>
<gene>
    <name evidence="13" type="ORF">GCM10011505_04770</name>
</gene>
<dbReference type="SUPFAM" id="SSF53335">
    <property type="entry name" value="S-adenosyl-L-methionine-dependent methyltransferases"/>
    <property type="match status" value="1"/>
</dbReference>
<name>A0ABQ1IA92_9PROT</name>
<keyword evidence="6" id="KW-0489">Methyltransferase</keyword>
<dbReference type="Proteomes" id="UP000603352">
    <property type="component" value="Unassembled WGS sequence"/>
</dbReference>
<evidence type="ECO:0000256" key="6">
    <source>
        <dbReference type="ARBA" id="ARBA00022603"/>
    </source>
</evidence>
<evidence type="ECO:0000256" key="9">
    <source>
        <dbReference type="ARBA" id="ARBA00030757"/>
    </source>
</evidence>
<sequence>MTPANPGFLAGAYEDSPSMYVDEGGWTLPASSSEPAFILHLAALLDVRPGQRVLEIGCGTGWLVALPSHLVGPEGHVTGIEINPQRQSGTCGRRGLPTSR</sequence>
<comment type="caution">
    <text evidence="13">The sequence shown here is derived from an EMBL/GenBank/DDBJ whole genome shotgun (WGS) entry which is preliminary data.</text>
</comment>
<evidence type="ECO:0000313" key="13">
    <source>
        <dbReference type="EMBL" id="GGB26545.1"/>
    </source>
</evidence>
<dbReference type="PANTHER" id="PTHR11579:SF0">
    <property type="entry name" value="PROTEIN-L-ISOASPARTATE(D-ASPARTATE) O-METHYLTRANSFERASE"/>
    <property type="match status" value="1"/>
</dbReference>
<evidence type="ECO:0000256" key="8">
    <source>
        <dbReference type="ARBA" id="ARBA00022691"/>
    </source>
</evidence>
<evidence type="ECO:0000256" key="10">
    <source>
        <dbReference type="ARBA" id="ARBA00031323"/>
    </source>
</evidence>
<dbReference type="EC" id="2.1.1.77" evidence="3"/>
<feature type="region of interest" description="Disordered" evidence="12">
    <location>
        <begin position="79"/>
        <end position="100"/>
    </location>
</feature>
<evidence type="ECO:0000256" key="12">
    <source>
        <dbReference type="SAM" id="MobiDB-lite"/>
    </source>
</evidence>
<evidence type="ECO:0000256" key="5">
    <source>
        <dbReference type="ARBA" id="ARBA00022490"/>
    </source>
</evidence>
<evidence type="ECO:0000256" key="3">
    <source>
        <dbReference type="ARBA" id="ARBA00011890"/>
    </source>
</evidence>
<evidence type="ECO:0000256" key="4">
    <source>
        <dbReference type="ARBA" id="ARBA00013346"/>
    </source>
</evidence>
<comment type="subcellular location">
    <subcellularLocation>
        <location evidence="1">Cytoplasm</location>
    </subcellularLocation>
</comment>
<keyword evidence="14" id="KW-1185">Reference proteome</keyword>
<dbReference type="Pfam" id="PF01135">
    <property type="entry name" value="PCMT"/>
    <property type="match status" value="1"/>
</dbReference>
<evidence type="ECO:0000256" key="7">
    <source>
        <dbReference type="ARBA" id="ARBA00022679"/>
    </source>
</evidence>
<dbReference type="CDD" id="cd02440">
    <property type="entry name" value="AdoMet_MTases"/>
    <property type="match status" value="1"/>
</dbReference>
<comment type="similarity">
    <text evidence="2">Belongs to the methyltransferase superfamily. L-isoaspartyl/D-aspartyl protein methyltransferase family.</text>
</comment>
<evidence type="ECO:0000256" key="2">
    <source>
        <dbReference type="ARBA" id="ARBA00005369"/>
    </source>
</evidence>
<keyword evidence="5" id="KW-0963">Cytoplasm</keyword>
<accession>A0ABQ1IA92</accession>
<evidence type="ECO:0000313" key="14">
    <source>
        <dbReference type="Proteomes" id="UP000603352"/>
    </source>
</evidence>
<dbReference type="PANTHER" id="PTHR11579">
    <property type="entry name" value="PROTEIN-L-ISOASPARTATE O-METHYLTRANSFERASE"/>
    <property type="match status" value="1"/>
</dbReference>
<reference evidence="14" key="1">
    <citation type="journal article" date="2019" name="Int. J. Syst. Evol. Microbiol.">
        <title>The Global Catalogue of Microorganisms (GCM) 10K type strain sequencing project: providing services to taxonomists for standard genome sequencing and annotation.</title>
        <authorList>
            <consortium name="The Broad Institute Genomics Platform"/>
            <consortium name="The Broad Institute Genome Sequencing Center for Infectious Disease"/>
            <person name="Wu L."/>
            <person name="Ma J."/>
        </authorList>
    </citation>
    <scope>NUCLEOTIDE SEQUENCE [LARGE SCALE GENOMIC DNA]</scope>
    <source>
        <strain evidence="14">CGMCC 1.10188</strain>
    </source>
</reference>
<dbReference type="EMBL" id="BMDZ01000003">
    <property type="protein sequence ID" value="GGB26545.1"/>
    <property type="molecule type" value="Genomic_DNA"/>
</dbReference>
<organism evidence="13 14">
    <name type="scientific">Tistrella bauzanensis</name>
    <dbReference type="NCBI Taxonomy" id="657419"/>
    <lineage>
        <taxon>Bacteria</taxon>
        <taxon>Pseudomonadati</taxon>
        <taxon>Pseudomonadota</taxon>
        <taxon>Alphaproteobacteria</taxon>
        <taxon>Geminicoccales</taxon>
        <taxon>Geminicoccaceae</taxon>
        <taxon>Tistrella</taxon>
    </lineage>
</organism>
<dbReference type="InterPro" id="IPR029063">
    <property type="entry name" value="SAM-dependent_MTases_sf"/>
</dbReference>
<dbReference type="Gene3D" id="3.40.50.150">
    <property type="entry name" value="Vaccinia Virus protein VP39"/>
    <property type="match status" value="1"/>
</dbReference>
<evidence type="ECO:0000256" key="11">
    <source>
        <dbReference type="ARBA" id="ARBA00031350"/>
    </source>
</evidence>